<sequence>MRKSLYDSDERGWRSRMKKRVGSSREVINWSKGGTRGGGGCSSLGCWRGLMYRRRRRNGSRGGRR</sequence>
<name>A0A843WWH7_COLES</name>
<evidence type="ECO:0000313" key="1">
    <source>
        <dbReference type="EMBL" id="MQM08294.1"/>
    </source>
</evidence>
<comment type="caution">
    <text evidence="1">The sequence shown here is derived from an EMBL/GenBank/DDBJ whole genome shotgun (WGS) entry which is preliminary data.</text>
</comment>
<accession>A0A843WWH7</accession>
<dbReference type="Proteomes" id="UP000652761">
    <property type="component" value="Unassembled WGS sequence"/>
</dbReference>
<evidence type="ECO:0000313" key="2">
    <source>
        <dbReference type="Proteomes" id="UP000652761"/>
    </source>
</evidence>
<protein>
    <submittedName>
        <fullName evidence="1">Uncharacterized protein</fullName>
    </submittedName>
</protein>
<gene>
    <name evidence="1" type="ORF">Taro_041149</name>
</gene>
<organism evidence="1 2">
    <name type="scientific">Colocasia esculenta</name>
    <name type="common">Wild taro</name>
    <name type="synonym">Arum esculentum</name>
    <dbReference type="NCBI Taxonomy" id="4460"/>
    <lineage>
        <taxon>Eukaryota</taxon>
        <taxon>Viridiplantae</taxon>
        <taxon>Streptophyta</taxon>
        <taxon>Embryophyta</taxon>
        <taxon>Tracheophyta</taxon>
        <taxon>Spermatophyta</taxon>
        <taxon>Magnoliopsida</taxon>
        <taxon>Liliopsida</taxon>
        <taxon>Araceae</taxon>
        <taxon>Aroideae</taxon>
        <taxon>Colocasieae</taxon>
        <taxon>Colocasia</taxon>
    </lineage>
</organism>
<dbReference type="AlphaFoldDB" id="A0A843WWH7"/>
<proteinExistence type="predicted"/>
<reference evidence="1" key="1">
    <citation type="submission" date="2017-07" db="EMBL/GenBank/DDBJ databases">
        <title>Taro Niue Genome Assembly and Annotation.</title>
        <authorList>
            <person name="Atibalentja N."/>
            <person name="Keating K."/>
            <person name="Fields C.J."/>
        </authorList>
    </citation>
    <scope>NUCLEOTIDE SEQUENCE</scope>
    <source>
        <strain evidence="1">Niue_2</strain>
        <tissue evidence="1">Leaf</tissue>
    </source>
</reference>
<dbReference type="EMBL" id="NMUH01004085">
    <property type="protein sequence ID" value="MQM08294.1"/>
    <property type="molecule type" value="Genomic_DNA"/>
</dbReference>
<keyword evidence="2" id="KW-1185">Reference proteome</keyword>